<evidence type="ECO:0000256" key="12">
    <source>
        <dbReference type="HAMAP-Rule" id="MF_01665"/>
    </source>
</evidence>
<dbReference type="GO" id="GO:0006784">
    <property type="term" value="P:heme A biosynthetic process"/>
    <property type="evidence" value="ECO:0007669"/>
    <property type="project" value="UniProtKB-UniRule"/>
</dbReference>
<feature type="transmembrane region" description="Helical" evidence="12">
    <location>
        <begin position="127"/>
        <end position="145"/>
    </location>
</feature>
<dbReference type="Pfam" id="PF02628">
    <property type="entry name" value="COX15-CtaA"/>
    <property type="match status" value="1"/>
</dbReference>
<dbReference type="HOGENOM" id="CLU_017627_0_0_10"/>
<keyword evidence="7 12" id="KW-0408">Iron</keyword>
<evidence type="ECO:0000256" key="6">
    <source>
        <dbReference type="ARBA" id="ARBA00023002"/>
    </source>
</evidence>
<keyword evidence="3 12" id="KW-0812">Transmembrane</keyword>
<dbReference type="PANTHER" id="PTHR23289">
    <property type="entry name" value="CYTOCHROME C OXIDASE ASSEMBLY PROTEIN COX15"/>
    <property type="match status" value="1"/>
</dbReference>
<keyword evidence="12" id="KW-1003">Cell membrane</keyword>
<dbReference type="KEGG" id="mlt:VC82_427"/>
<evidence type="ECO:0000256" key="10">
    <source>
        <dbReference type="ARBA" id="ARBA00044501"/>
    </source>
</evidence>
<dbReference type="InterPro" id="IPR023754">
    <property type="entry name" value="HemeA_Synthase_type2"/>
</dbReference>
<feature type="transmembrane region" description="Helical" evidence="12">
    <location>
        <begin position="320"/>
        <end position="337"/>
    </location>
</feature>
<evidence type="ECO:0000256" key="9">
    <source>
        <dbReference type="ARBA" id="ARBA00023136"/>
    </source>
</evidence>
<feature type="transmembrane region" description="Helical" evidence="12">
    <location>
        <begin position="263"/>
        <end position="280"/>
    </location>
</feature>
<keyword evidence="14" id="KW-1185">Reference proteome</keyword>
<name>A0A0D5YQF6_9FLAO</name>
<dbReference type="EC" id="1.17.99.9" evidence="12"/>
<organism evidence="13 14">
    <name type="scientific">Flagellimonas lutaonensis</name>
    <dbReference type="NCBI Taxonomy" id="516051"/>
    <lineage>
        <taxon>Bacteria</taxon>
        <taxon>Pseudomonadati</taxon>
        <taxon>Bacteroidota</taxon>
        <taxon>Flavobacteriia</taxon>
        <taxon>Flavobacteriales</taxon>
        <taxon>Flavobacteriaceae</taxon>
        <taxon>Flagellimonas</taxon>
    </lineage>
</organism>
<comment type="similarity">
    <text evidence="12">Belongs to the COX15/CtaA family. Type 2 subfamily.</text>
</comment>
<evidence type="ECO:0000256" key="3">
    <source>
        <dbReference type="ARBA" id="ARBA00022692"/>
    </source>
</evidence>
<comment type="pathway">
    <text evidence="10 12">Porphyrin-containing compound metabolism; heme A biosynthesis; heme A from heme O: step 1/1.</text>
</comment>
<evidence type="ECO:0000256" key="1">
    <source>
        <dbReference type="ARBA" id="ARBA00001970"/>
    </source>
</evidence>
<dbReference type="AlphaFoldDB" id="A0A0D5YQF6"/>
<dbReference type="EMBL" id="CP011071">
    <property type="protein sequence ID" value="AKA34108.1"/>
    <property type="molecule type" value="Genomic_DNA"/>
</dbReference>
<evidence type="ECO:0000256" key="2">
    <source>
        <dbReference type="ARBA" id="ARBA00004141"/>
    </source>
</evidence>
<dbReference type="GO" id="GO:0016653">
    <property type="term" value="F:oxidoreductase activity, acting on NAD(P)H, heme protein as acceptor"/>
    <property type="evidence" value="ECO:0007669"/>
    <property type="project" value="TreeGrafter"/>
</dbReference>
<comment type="catalytic activity">
    <reaction evidence="11">
        <text>Fe(II)-heme o + 2 A + H2O = Fe(II)-heme a + 2 AH2</text>
        <dbReference type="Rhea" id="RHEA:63388"/>
        <dbReference type="ChEBI" id="CHEBI:13193"/>
        <dbReference type="ChEBI" id="CHEBI:15377"/>
        <dbReference type="ChEBI" id="CHEBI:17499"/>
        <dbReference type="ChEBI" id="CHEBI:60530"/>
        <dbReference type="ChEBI" id="CHEBI:61715"/>
        <dbReference type="EC" id="1.17.99.9"/>
    </reaction>
    <physiologicalReaction direction="left-to-right" evidence="11">
        <dbReference type="Rhea" id="RHEA:63389"/>
    </physiologicalReaction>
</comment>
<comment type="subcellular location">
    <subcellularLocation>
        <location evidence="12">Cell membrane</location>
        <topology evidence="12">Multi-pass membrane protein</topology>
    </subcellularLocation>
    <subcellularLocation>
        <location evidence="2">Membrane</location>
        <topology evidence="2">Multi-pass membrane protein</topology>
    </subcellularLocation>
</comment>
<dbReference type="GO" id="GO:0120547">
    <property type="term" value="F:heme A synthase activity"/>
    <property type="evidence" value="ECO:0007669"/>
    <property type="project" value="UniProtKB-EC"/>
</dbReference>
<evidence type="ECO:0000256" key="4">
    <source>
        <dbReference type="ARBA" id="ARBA00022723"/>
    </source>
</evidence>
<comment type="cofactor">
    <cofactor evidence="1 12">
        <name>heme b</name>
        <dbReference type="ChEBI" id="CHEBI:60344"/>
    </cofactor>
</comment>
<protein>
    <recommendedName>
        <fullName evidence="12">Heme A synthase</fullName>
        <shortName evidence="12">HAS</shortName>
        <ecNumber evidence="12">1.17.99.9</ecNumber>
    </recommendedName>
    <alternativeName>
        <fullName evidence="12">Cytochrome aa3-controlling protein</fullName>
    </alternativeName>
</protein>
<gene>
    <name evidence="12" type="primary">ctaA</name>
    <name evidence="13" type="ORF">VC82_427</name>
</gene>
<keyword evidence="5 12" id="KW-1133">Transmembrane helix</keyword>
<evidence type="ECO:0000256" key="11">
    <source>
        <dbReference type="ARBA" id="ARBA00048044"/>
    </source>
</evidence>
<dbReference type="Proteomes" id="UP000032726">
    <property type="component" value="Chromosome"/>
</dbReference>
<feature type="transmembrane region" description="Helical" evidence="12">
    <location>
        <begin position="157"/>
        <end position="179"/>
    </location>
</feature>
<dbReference type="GO" id="GO:0046872">
    <property type="term" value="F:metal ion binding"/>
    <property type="evidence" value="ECO:0007669"/>
    <property type="project" value="UniProtKB-KW"/>
</dbReference>
<keyword evidence="8 12" id="KW-0350">Heme biosynthesis</keyword>
<feature type="transmembrane region" description="Helical" evidence="12">
    <location>
        <begin position="12"/>
        <end position="32"/>
    </location>
</feature>
<dbReference type="HAMAP" id="MF_01665">
    <property type="entry name" value="HemeA_synth_type2"/>
    <property type="match status" value="1"/>
</dbReference>
<dbReference type="OrthoDB" id="9793156at2"/>
<dbReference type="STRING" id="516051.VC82_427"/>
<evidence type="ECO:0000313" key="13">
    <source>
        <dbReference type="EMBL" id="AKA34108.1"/>
    </source>
</evidence>
<feature type="transmembrane region" description="Helical" evidence="12">
    <location>
        <begin position="199"/>
        <end position="222"/>
    </location>
</feature>
<accession>A0A0D5YQF6</accession>
<evidence type="ECO:0000256" key="8">
    <source>
        <dbReference type="ARBA" id="ARBA00023133"/>
    </source>
</evidence>
<dbReference type="InterPro" id="IPR003780">
    <property type="entry name" value="COX15/CtaA_fam"/>
</dbReference>
<reference evidence="13 14" key="1">
    <citation type="submission" date="2015-03" db="EMBL/GenBank/DDBJ databases">
        <title>Complete genome sequence of Muricauda lutaonensis CC-HSB-11T, isolated from a coastal hot spring.</title>
        <authorList>
            <person name="Kim K.M."/>
        </authorList>
    </citation>
    <scope>NUCLEOTIDE SEQUENCE [LARGE SCALE GENOMIC DNA]</scope>
    <source>
        <strain evidence="13 14">CC-HSB-11</strain>
    </source>
</reference>
<dbReference type="RefSeq" id="WP_045800911.1">
    <property type="nucleotide sequence ID" value="NZ_CP011071.1"/>
</dbReference>
<sequence length="342" mass="39193">MNKSQKKDNKAVITWLLIGCLLIFIMVVVGGITRLTHSGLSITNYRLISGTMPPMNEAEWQAAFELYKQYPEYQKLNQHFTLEDFKDIYFWEWLHRVIGRLIGLVFIIPFIYFLVRKKLSKPTIKKALVLLALGAFQGFLGWYMVKSGLIDRPDVSHYRLAAHLTTAFLTFAYTLWVALDLMFPQRKEIDKGLRNLIRAGLAVLIVQIIWGAFVAGLDAGFIHNHWPMMSEGKLMHETVYIEQTPLLKNFVEGRSGVQFIHRYLAYVVVGIIAFIGYRAYKKPLGPYQKSGVNALVVLVLVQFVLGVLTLIYSVPVWLGVVHQVFAFFLLAAMTFTLHRFTK</sequence>
<keyword evidence="6 12" id="KW-0560">Oxidoreductase</keyword>
<keyword evidence="9 12" id="KW-0472">Membrane</keyword>
<feature type="binding site" description="axial binding residue" evidence="12">
    <location>
        <position position="322"/>
    </location>
    <ligand>
        <name>heme</name>
        <dbReference type="ChEBI" id="CHEBI:30413"/>
    </ligand>
    <ligandPart>
        <name>Fe</name>
        <dbReference type="ChEBI" id="CHEBI:18248"/>
    </ligandPart>
</feature>
<dbReference type="PATRIC" id="fig|516051.4.peg.442"/>
<feature type="transmembrane region" description="Helical" evidence="12">
    <location>
        <begin position="97"/>
        <end position="115"/>
    </location>
</feature>
<evidence type="ECO:0000313" key="14">
    <source>
        <dbReference type="Proteomes" id="UP000032726"/>
    </source>
</evidence>
<dbReference type="GO" id="GO:0005886">
    <property type="term" value="C:plasma membrane"/>
    <property type="evidence" value="ECO:0007669"/>
    <property type="project" value="UniProtKB-SubCell"/>
</dbReference>
<evidence type="ECO:0000256" key="5">
    <source>
        <dbReference type="ARBA" id="ARBA00022989"/>
    </source>
</evidence>
<feature type="transmembrane region" description="Helical" evidence="12">
    <location>
        <begin position="292"/>
        <end position="314"/>
    </location>
</feature>
<comment type="subunit">
    <text evidence="12">Interacts with CtaB.</text>
</comment>
<dbReference type="PANTHER" id="PTHR23289:SF2">
    <property type="entry name" value="CYTOCHROME C OXIDASE ASSEMBLY PROTEIN COX15 HOMOLOG"/>
    <property type="match status" value="1"/>
</dbReference>
<comment type="function">
    <text evidence="12">Catalyzes the conversion of heme O to heme A by two successive hydroxylations of the methyl group at C8. The first hydroxylation forms heme I, the second hydroxylation results in an unstable dihydroxymethyl group, which spontaneously dehydrates, resulting in the formyl group of heme A.</text>
</comment>
<keyword evidence="4 12" id="KW-0479">Metal-binding</keyword>
<evidence type="ECO:0000256" key="7">
    <source>
        <dbReference type="ARBA" id="ARBA00023004"/>
    </source>
</evidence>
<proteinExistence type="inferred from homology"/>
<feature type="binding site" description="axial binding residue" evidence="12">
    <location>
        <position position="261"/>
    </location>
    <ligand>
        <name>heme</name>
        <dbReference type="ChEBI" id="CHEBI:30413"/>
    </ligand>
    <ligandPart>
        <name>Fe</name>
        <dbReference type="ChEBI" id="CHEBI:18248"/>
    </ligandPart>
</feature>
<dbReference type="UniPathway" id="UPA00269">
    <property type="reaction ID" value="UER00713"/>
</dbReference>